<evidence type="ECO:0000256" key="1">
    <source>
        <dbReference type="SAM" id="Coils"/>
    </source>
</evidence>
<evidence type="ECO:0000313" key="2">
    <source>
        <dbReference type="EMBL" id="CAD7656571.1"/>
    </source>
</evidence>
<feature type="coiled-coil region" evidence="1">
    <location>
        <begin position="119"/>
        <end position="176"/>
    </location>
</feature>
<dbReference type="Proteomes" id="UP000728032">
    <property type="component" value="Unassembled WGS sequence"/>
</dbReference>
<organism evidence="2">
    <name type="scientific">Oppiella nova</name>
    <dbReference type="NCBI Taxonomy" id="334625"/>
    <lineage>
        <taxon>Eukaryota</taxon>
        <taxon>Metazoa</taxon>
        <taxon>Ecdysozoa</taxon>
        <taxon>Arthropoda</taxon>
        <taxon>Chelicerata</taxon>
        <taxon>Arachnida</taxon>
        <taxon>Acari</taxon>
        <taxon>Acariformes</taxon>
        <taxon>Sarcoptiformes</taxon>
        <taxon>Oribatida</taxon>
        <taxon>Brachypylina</taxon>
        <taxon>Oppioidea</taxon>
        <taxon>Oppiidae</taxon>
        <taxon>Oppiella</taxon>
    </lineage>
</organism>
<accession>A0A7R9QS82</accession>
<dbReference type="Gene3D" id="1.20.5.990">
    <property type="entry name" value="Nemo cc2-lz domain - 1d5 darpin complex"/>
    <property type="match status" value="1"/>
</dbReference>
<protein>
    <submittedName>
        <fullName evidence="2">Uncharacterized protein</fullName>
    </submittedName>
</protein>
<dbReference type="Gene3D" id="1.20.5.390">
    <property type="entry name" value="L1 transposable element, trimerization domain"/>
    <property type="match status" value="1"/>
</dbReference>
<keyword evidence="3" id="KW-1185">Reference proteome</keyword>
<dbReference type="EMBL" id="CAJPVJ010011364">
    <property type="protein sequence ID" value="CAG2173758.1"/>
    <property type="molecule type" value="Genomic_DNA"/>
</dbReference>
<name>A0A7R9QS82_9ACAR</name>
<keyword evidence="1" id="KW-0175">Coiled coil</keyword>
<proteinExistence type="predicted"/>
<dbReference type="EMBL" id="OC926189">
    <property type="protein sequence ID" value="CAD7656571.1"/>
    <property type="molecule type" value="Genomic_DNA"/>
</dbReference>
<dbReference type="OrthoDB" id="6343844at2759"/>
<feature type="coiled-coil region" evidence="1">
    <location>
        <begin position="324"/>
        <end position="351"/>
    </location>
</feature>
<evidence type="ECO:0000313" key="3">
    <source>
        <dbReference type="Proteomes" id="UP000728032"/>
    </source>
</evidence>
<dbReference type="AlphaFoldDB" id="A0A7R9QS82"/>
<gene>
    <name evidence="2" type="ORF">ONB1V03_LOCUS13207</name>
</gene>
<sequence>MAVNHSEDFDHSFEIFDPIVHSISDSMSIVTIPEDKKSNVNSNLTVSDHQIHDMPTALQMSATNATNDSDDYRPLDTELDTRRMESIANSLPSYQLIQEQELMAHRMSNSFADERAASLKSMTDNLSRIEDNVKSCSARMDNILANNLELYLKELRDENEKLKTELEKNNEFMKQQLKNLHEWQSKNSEIIEDHKRVAQQSKQLVEENGRLVDENHRLNDRVSDLEGMAGLKLVEELSTEVATLRSRCEQMASYEKLDVTSELKSQELSSHLVESQMKVDAMADEINALKAKLSDSAAKLETMSAMKSQLLVFERDFKLEEMSKLAALKEVTELEATVEELKKKLSDAEERLEKGAPTVELKEELTVGKGRRRSRHSGRLFQAIQNHYRQCLDEDGLFI</sequence>
<reference evidence="2" key="1">
    <citation type="submission" date="2020-11" db="EMBL/GenBank/DDBJ databases">
        <authorList>
            <person name="Tran Van P."/>
        </authorList>
    </citation>
    <scope>NUCLEOTIDE SEQUENCE</scope>
</reference>